<evidence type="ECO:0000256" key="1">
    <source>
        <dbReference type="SAM" id="SignalP"/>
    </source>
</evidence>
<dbReference type="Pfam" id="PF00024">
    <property type="entry name" value="PAN_1"/>
    <property type="match status" value="1"/>
</dbReference>
<dbReference type="InterPro" id="IPR016186">
    <property type="entry name" value="C-type_lectin-like/link_sf"/>
</dbReference>
<feature type="signal peptide" evidence="1">
    <location>
        <begin position="1"/>
        <end position="24"/>
    </location>
</feature>
<dbReference type="OMA" id="YLYRTHR"/>
<dbReference type="KEGG" id="epa:110232838"/>
<dbReference type="InterPro" id="IPR016187">
    <property type="entry name" value="CTDL_fold"/>
</dbReference>
<keyword evidence="1" id="KW-0732">Signal</keyword>
<dbReference type="InterPro" id="IPR003609">
    <property type="entry name" value="Pan_app"/>
</dbReference>
<accession>A0A913WT50</accession>
<feature type="domain" description="C-type lectin" evidence="2">
    <location>
        <begin position="123"/>
        <end position="247"/>
    </location>
</feature>
<proteinExistence type="predicted"/>
<keyword evidence="5" id="KW-1185">Reference proteome</keyword>
<name>A0A913WT50_EXADI</name>
<dbReference type="InterPro" id="IPR050111">
    <property type="entry name" value="C-type_lectin/snaclec_domain"/>
</dbReference>
<evidence type="ECO:0000259" key="2">
    <source>
        <dbReference type="PROSITE" id="PS50041"/>
    </source>
</evidence>
<dbReference type="PANTHER" id="PTHR22803">
    <property type="entry name" value="MANNOSE, PHOSPHOLIPASE, LECTIN RECEPTOR RELATED"/>
    <property type="match status" value="1"/>
</dbReference>
<dbReference type="RefSeq" id="XP_020893717.2">
    <property type="nucleotide sequence ID" value="XM_021038058.2"/>
</dbReference>
<organism evidence="4 5">
    <name type="scientific">Exaiptasia diaphana</name>
    <name type="common">Tropical sea anemone</name>
    <name type="synonym">Aiptasia pulchella</name>
    <dbReference type="NCBI Taxonomy" id="2652724"/>
    <lineage>
        <taxon>Eukaryota</taxon>
        <taxon>Metazoa</taxon>
        <taxon>Cnidaria</taxon>
        <taxon>Anthozoa</taxon>
        <taxon>Hexacorallia</taxon>
        <taxon>Actiniaria</taxon>
        <taxon>Aiptasiidae</taxon>
        <taxon>Exaiptasia</taxon>
    </lineage>
</organism>
<feature type="chain" id="PRO_5037940282" description="C-type lectin domain-containing protein" evidence="1">
    <location>
        <begin position="25"/>
        <end position="251"/>
    </location>
</feature>
<dbReference type="PROSITE" id="PS50948">
    <property type="entry name" value="PAN"/>
    <property type="match status" value="1"/>
</dbReference>
<sequence length="251" mass="28158">MEHMLASTAVCACLIALLIVQCKACKHVSNYDRHPGIDLQGHVIKTMTTSDLGDCVIGCIKTPGCLSINSHNAGNVIHCELNKSNRYGSQANLIKTNFDRAYLELVFNHWPEACLQKDGWYRSKSAAYKFVNETADALEARQRCNNMSAGADLLSVADKEEEQLLEKYLQDFGKWGQIWLGISDIAKEGTFVWFDGTKSVYRNWRDGEPNDNHNKEDCASKLQGEGKSFAGQWNDVTCDSKHFFVCKTLCM</sequence>
<reference evidence="4" key="1">
    <citation type="submission" date="2022-11" db="UniProtKB">
        <authorList>
            <consortium name="EnsemblMetazoa"/>
        </authorList>
    </citation>
    <scope>IDENTIFICATION</scope>
</reference>
<dbReference type="Gene3D" id="3.10.100.10">
    <property type="entry name" value="Mannose-Binding Protein A, subunit A"/>
    <property type="match status" value="1"/>
</dbReference>
<dbReference type="PROSITE" id="PS50041">
    <property type="entry name" value="C_TYPE_LECTIN_2"/>
    <property type="match status" value="1"/>
</dbReference>
<dbReference type="GeneID" id="110232838"/>
<evidence type="ECO:0000313" key="5">
    <source>
        <dbReference type="Proteomes" id="UP000887567"/>
    </source>
</evidence>
<feature type="domain" description="Apple" evidence="3">
    <location>
        <begin position="25"/>
        <end position="107"/>
    </location>
</feature>
<protein>
    <recommendedName>
        <fullName evidence="6">C-type lectin domain-containing protein</fullName>
    </recommendedName>
</protein>
<evidence type="ECO:0008006" key="6">
    <source>
        <dbReference type="Google" id="ProtNLM"/>
    </source>
</evidence>
<dbReference type="CDD" id="cd00037">
    <property type="entry name" value="CLECT"/>
    <property type="match status" value="1"/>
</dbReference>
<dbReference type="Proteomes" id="UP000887567">
    <property type="component" value="Unplaced"/>
</dbReference>
<evidence type="ECO:0000313" key="4">
    <source>
        <dbReference type="EnsemblMetazoa" id="XP_020893717.2"/>
    </source>
</evidence>
<evidence type="ECO:0000259" key="3">
    <source>
        <dbReference type="PROSITE" id="PS50948"/>
    </source>
</evidence>
<dbReference type="SUPFAM" id="SSF56436">
    <property type="entry name" value="C-type lectin-like"/>
    <property type="match status" value="1"/>
</dbReference>
<dbReference type="EnsemblMetazoa" id="XM_021038058.2">
    <property type="protein sequence ID" value="XP_020893717.2"/>
    <property type="gene ID" value="LOC110232838"/>
</dbReference>
<dbReference type="Pfam" id="PF00059">
    <property type="entry name" value="Lectin_C"/>
    <property type="match status" value="1"/>
</dbReference>
<dbReference type="AlphaFoldDB" id="A0A913WT50"/>
<dbReference type="InterPro" id="IPR001304">
    <property type="entry name" value="C-type_lectin-like"/>
</dbReference>
<dbReference type="SMART" id="SM00034">
    <property type="entry name" value="CLECT"/>
    <property type="match status" value="1"/>
</dbReference>
<dbReference type="OrthoDB" id="5971046at2759"/>